<dbReference type="InterPro" id="IPR011065">
    <property type="entry name" value="Kunitz_inhibitor_STI-like_sf"/>
</dbReference>
<dbReference type="GO" id="GO:0004866">
    <property type="term" value="F:endopeptidase inhibitor activity"/>
    <property type="evidence" value="ECO:0007669"/>
    <property type="project" value="InterPro"/>
</dbReference>
<accession>A0A9X6X3L2</accession>
<keyword evidence="1" id="KW-0732">Signal</keyword>
<dbReference type="Proteomes" id="UP000224413">
    <property type="component" value="Unassembled WGS sequence"/>
</dbReference>
<evidence type="ECO:0000313" key="2">
    <source>
        <dbReference type="EMBL" id="PFK24010.1"/>
    </source>
</evidence>
<evidence type="ECO:0000313" key="3">
    <source>
        <dbReference type="Proteomes" id="UP000224413"/>
    </source>
</evidence>
<dbReference type="AlphaFoldDB" id="A0A9X6X3L2"/>
<protein>
    <submittedName>
        <fullName evidence="2">Uncharacterized protein</fullName>
    </submittedName>
</protein>
<sequence length="201" mass="22118">MMKNRAKKVIKKTVVGFALLSGIVVAGGNSASAAPLNNVKDANGNPVEAGKKYYMESYAFPGQGLVYDTWSNNSWAKLGSRPGEVVTFQSSWAGDSVRMITDENGLDYNEAGLPVPSPLYLSTDSKMDGVKLVLGAYADNTQWWIPTEPSSDMNFDFTARNCVAFKNYDSNKFMSSGDSFGWLYVNKSNMDSKTMWRLIPQ</sequence>
<proteinExistence type="predicted"/>
<feature type="signal peptide" evidence="1">
    <location>
        <begin position="1"/>
        <end position="26"/>
    </location>
</feature>
<comment type="caution">
    <text evidence="2">The sequence shown here is derived from an EMBL/GenBank/DDBJ whole genome shotgun (WGS) entry which is preliminary data.</text>
</comment>
<dbReference type="RefSeq" id="WP_098582971.1">
    <property type="nucleotide sequence ID" value="NZ_NUWJ01000052.1"/>
</dbReference>
<dbReference type="EMBL" id="NUWJ01000052">
    <property type="protein sequence ID" value="PFK24010.1"/>
    <property type="molecule type" value="Genomic_DNA"/>
</dbReference>
<organism evidence="2 3">
    <name type="scientific">Bacillus cereus</name>
    <dbReference type="NCBI Taxonomy" id="1396"/>
    <lineage>
        <taxon>Bacteria</taxon>
        <taxon>Bacillati</taxon>
        <taxon>Bacillota</taxon>
        <taxon>Bacilli</taxon>
        <taxon>Bacillales</taxon>
        <taxon>Bacillaceae</taxon>
        <taxon>Bacillus</taxon>
        <taxon>Bacillus cereus group</taxon>
    </lineage>
</organism>
<name>A0A9X6X3L2_BACCE</name>
<dbReference type="PROSITE" id="PS00283">
    <property type="entry name" value="SOYBEAN_KUNITZ"/>
    <property type="match status" value="1"/>
</dbReference>
<gene>
    <name evidence="2" type="ORF">COI98_06380</name>
</gene>
<dbReference type="SUPFAM" id="SSF50386">
    <property type="entry name" value="STI-like"/>
    <property type="match status" value="1"/>
</dbReference>
<reference evidence="2 3" key="1">
    <citation type="submission" date="2017-09" db="EMBL/GenBank/DDBJ databases">
        <title>Large-scale bioinformatics analysis of Bacillus genomes uncovers conserved roles of natural products in bacterial physiology.</title>
        <authorList>
            <consortium name="Agbiome Team Llc"/>
            <person name="Bleich R.M."/>
            <person name="Grubbs K.J."/>
            <person name="Santa Maria K.C."/>
            <person name="Allen S.E."/>
            <person name="Farag S."/>
            <person name="Shank E.A."/>
            <person name="Bowers A."/>
        </authorList>
    </citation>
    <scope>NUCLEOTIDE SEQUENCE [LARGE SCALE GENOMIC DNA]</scope>
    <source>
        <strain evidence="2 3">AFS083741</strain>
    </source>
</reference>
<feature type="chain" id="PRO_5040971883" evidence="1">
    <location>
        <begin position="27"/>
        <end position="201"/>
    </location>
</feature>
<evidence type="ECO:0000256" key="1">
    <source>
        <dbReference type="SAM" id="SignalP"/>
    </source>
</evidence>
<dbReference type="InterPro" id="IPR002160">
    <property type="entry name" value="Prot_inh_Kunz-lg"/>
</dbReference>